<dbReference type="GO" id="GO:0005794">
    <property type="term" value="C:Golgi apparatus"/>
    <property type="evidence" value="ECO:0007669"/>
    <property type="project" value="TreeGrafter"/>
</dbReference>
<feature type="region of interest" description="Disordered" evidence="2">
    <location>
        <begin position="266"/>
        <end position="286"/>
    </location>
</feature>
<feature type="region of interest" description="Disordered" evidence="2">
    <location>
        <begin position="1"/>
        <end position="21"/>
    </location>
</feature>
<gene>
    <name evidence="3" type="ORF">FMOSSE_LOCUS11653</name>
</gene>
<evidence type="ECO:0000313" key="4">
    <source>
        <dbReference type="Proteomes" id="UP000789375"/>
    </source>
</evidence>
<feature type="region of interest" description="Disordered" evidence="2">
    <location>
        <begin position="228"/>
        <end position="251"/>
    </location>
</feature>
<feature type="compositionally biased region" description="Basic and acidic residues" evidence="2">
    <location>
        <begin position="10"/>
        <end position="21"/>
    </location>
</feature>
<dbReference type="Proteomes" id="UP000789375">
    <property type="component" value="Unassembled WGS sequence"/>
</dbReference>
<keyword evidence="4" id="KW-1185">Reference proteome</keyword>
<accession>A0A9N9E0C6</accession>
<organism evidence="3 4">
    <name type="scientific">Funneliformis mosseae</name>
    <name type="common">Endomycorrhizal fungus</name>
    <name type="synonym">Glomus mosseae</name>
    <dbReference type="NCBI Taxonomy" id="27381"/>
    <lineage>
        <taxon>Eukaryota</taxon>
        <taxon>Fungi</taxon>
        <taxon>Fungi incertae sedis</taxon>
        <taxon>Mucoromycota</taxon>
        <taxon>Glomeromycotina</taxon>
        <taxon>Glomeromycetes</taxon>
        <taxon>Glomerales</taxon>
        <taxon>Glomeraceae</taxon>
        <taxon>Funneliformis</taxon>
    </lineage>
</organism>
<dbReference type="GO" id="GO:0031267">
    <property type="term" value="F:small GTPase binding"/>
    <property type="evidence" value="ECO:0007669"/>
    <property type="project" value="TreeGrafter"/>
</dbReference>
<sequence length="942" mass="111185">MLEDSLGSNSKDRIDEQNELKSERDQYLKNYLEIHTKNYELEQKIKQLEKLVERIKLEEIPKKNSLLNKVFKLFRTQNAESAKNLLLQIDNSNLEKKLRENTKQCQQSENKLKKLREKYNNDSKKSSKIQNEISELEEKLRESSEKCQQSNDNLTRLRENNSILQKENSKLQKFKNSLSNISISLQKENSELQDKLRENFKKYQQSEDNLTRLRNKYDEYFKKHSMLQQENSKLEEKFRENSEKCQQSEDHLTRLRDVHNKKNSIKEISDIEETPEEISEKDNRSDNLTKLRSELEEYSSGLKEELEDLRKEKSYLEETLAGISEKHRQSETRLRSELDECSNENSALKENLKEISETYERSKLGLEELRKEKSYLEETLAGISEKHRQSEDTLTKLHSKLEECSNGKSELQEKFEKLSKKCEQSKEELEELRKEKSLHEKTVREISEKHRQSETRLRSELDECSNENSALKENLKEISETYERSKLGLEELRKEKSYLEETLAGISEKHRQSEDTLTKLRSEHEECSNGKSKLQEKFEKISKKFEQSKEQLEELHKEKSLLEVTIRKITENHKLDLERFVIQNEVKYEDVLNKLSQKDSKIHELQQKFDETNKGIKDLKNVLDNKEKEKRELLEKNSKLKTEASKYQAALGNVTTFRMNDDDKNHSVQLVNDILSLRDMLKTYVTSLKGKIEIDTCEINKLLREHNIKTTKQIDYSLIKAVLQFHTLMKIMENVKIFFKNFSNSSSALHLEADIMSKSKTLEERLVEFSKTRNGKDSVTQTTSIKIRQEVNIALSNRGFSDVLIGNDVPREHDFISDYKDILNEEMNKYRTIKDPAKKKTIENLAPKLIREIIRLIWFRLQIQEPVAQIEWVPVGSDIDPNVMEGIWDSEDIEHLEVEVCTFPMIGRDLNNLEKRVIYTHAQVFTRNKSLMTKTLKRFGMQ</sequence>
<protein>
    <submittedName>
        <fullName evidence="3">6264_t:CDS:1</fullName>
    </submittedName>
</protein>
<feature type="coiled-coil region" evidence="1">
    <location>
        <begin position="288"/>
        <end position="650"/>
    </location>
</feature>
<dbReference type="PANTHER" id="PTHR19327:SF0">
    <property type="entry name" value="GOLGIN SUBFAMILY A MEMBER 4"/>
    <property type="match status" value="1"/>
</dbReference>
<dbReference type="EMBL" id="CAJVPP010004757">
    <property type="protein sequence ID" value="CAG8654922.1"/>
    <property type="molecule type" value="Genomic_DNA"/>
</dbReference>
<evidence type="ECO:0000256" key="2">
    <source>
        <dbReference type="SAM" id="MobiDB-lite"/>
    </source>
</evidence>
<evidence type="ECO:0000313" key="3">
    <source>
        <dbReference type="EMBL" id="CAG8654922.1"/>
    </source>
</evidence>
<dbReference type="PANTHER" id="PTHR19327">
    <property type="entry name" value="GOLGIN"/>
    <property type="match status" value="1"/>
</dbReference>
<proteinExistence type="predicted"/>
<comment type="caution">
    <text evidence="3">The sequence shown here is derived from an EMBL/GenBank/DDBJ whole genome shotgun (WGS) entry which is preliminary data.</text>
</comment>
<dbReference type="AlphaFoldDB" id="A0A9N9E0C6"/>
<dbReference type="GO" id="GO:0048193">
    <property type="term" value="P:Golgi vesicle transport"/>
    <property type="evidence" value="ECO:0007669"/>
    <property type="project" value="TreeGrafter"/>
</dbReference>
<keyword evidence="1" id="KW-0175">Coiled coil</keyword>
<reference evidence="3" key="1">
    <citation type="submission" date="2021-06" db="EMBL/GenBank/DDBJ databases">
        <authorList>
            <person name="Kallberg Y."/>
            <person name="Tangrot J."/>
            <person name="Rosling A."/>
        </authorList>
    </citation>
    <scope>NUCLEOTIDE SEQUENCE</scope>
    <source>
        <strain evidence="3">87-6 pot B 2015</strain>
    </source>
</reference>
<dbReference type="Gene3D" id="1.10.287.2610">
    <property type="match status" value="1"/>
</dbReference>
<feature type="compositionally biased region" description="Basic and acidic residues" evidence="2">
    <location>
        <begin position="232"/>
        <end position="251"/>
    </location>
</feature>
<name>A0A9N9E0C6_FUNMO</name>
<evidence type="ECO:0000256" key="1">
    <source>
        <dbReference type="SAM" id="Coils"/>
    </source>
</evidence>